<dbReference type="EMBL" id="WTYJ01000002">
    <property type="protein sequence ID" value="MXO99561.1"/>
    <property type="molecule type" value="Genomic_DNA"/>
</dbReference>
<evidence type="ECO:0000256" key="1">
    <source>
        <dbReference type="SAM" id="SignalP"/>
    </source>
</evidence>
<feature type="chain" id="PRO_5026292142" description="Lipoprotein" evidence="1">
    <location>
        <begin position="23"/>
        <end position="177"/>
    </location>
</feature>
<dbReference type="OrthoDB" id="7204430at2"/>
<proteinExistence type="predicted"/>
<dbReference type="AlphaFoldDB" id="A0A6I4TWR2"/>
<name>A0A6I4TWR2_9SPHN</name>
<keyword evidence="3" id="KW-1185">Reference proteome</keyword>
<feature type="signal peptide" evidence="1">
    <location>
        <begin position="1"/>
        <end position="22"/>
    </location>
</feature>
<comment type="caution">
    <text evidence="2">The sequence shown here is derived from an EMBL/GenBank/DDBJ whole genome shotgun (WGS) entry which is preliminary data.</text>
</comment>
<protein>
    <recommendedName>
        <fullName evidence="4">Lipoprotein</fullName>
    </recommendedName>
</protein>
<evidence type="ECO:0000313" key="2">
    <source>
        <dbReference type="EMBL" id="MXO99561.1"/>
    </source>
</evidence>
<accession>A0A6I4TWR2</accession>
<evidence type="ECO:0008006" key="4">
    <source>
        <dbReference type="Google" id="ProtNLM"/>
    </source>
</evidence>
<dbReference type="RefSeq" id="WP_161391273.1">
    <property type="nucleotide sequence ID" value="NZ_JBHSCP010000001.1"/>
</dbReference>
<keyword evidence="1" id="KW-0732">Signal</keyword>
<reference evidence="2 3" key="1">
    <citation type="submission" date="2019-12" db="EMBL/GenBank/DDBJ databases">
        <title>Genomic-based taxomic classification of the family Erythrobacteraceae.</title>
        <authorList>
            <person name="Xu L."/>
        </authorList>
    </citation>
    <scope>NUCLEOTIDE SEQUENCE [LARGE SCALE GENOMIC DNA]</scope>
    <source>
        <strain evidence="2 3">S36</strain>
    </source>
</reference>
<sequence length="177" mass="18736">MNRHLLALALTGALFPLSGCSAAESAAVAPVNEEEAQAVREAANAAQAARAPSRAEAPPLTEYVGKYPFDEVAGIAWNDHPLVKAGIARTVTDPAVRDAMATVKGPSAPIALQDGKVAAWSCQQHRCGEHSWSVMVDPASGATDVCYMKDPAMENQSRWFLADGTQETRQTDCSLKS</sequence>
<dbReference type="Proteomes" id="UP000469430">
    <property type="component" value="Unassembled WGS sequence"/>
</dbReference>
<evidence type="ECO:0000313" key="3">
    <source>
        <dbReference type="Proteomes" id="UP000469430"/>
    </source>
</evidence>
<organism evidence="2 3">
    <name type="scientific">Croceibacterium xixiisoli</name>
    <dbReference type="NCBI Taxonomy" id="1476466"/>
    <lineage>
        <taxon>Bacteria</taxon>
        <taxon>Pseudomonadati</taxon>
        <taxon>Pseudomonadota</taxon>
        <taxon>Alphaproteobacteria</taxon>
        <taxon>Sphingomonadales</taxon>
        <taxon>Erythrobacteraceae</taxon>
        <taxon>Croceibacterium</taxon>
    </lineage>
</organism>
<gene>
    <name evidence="2" type="ORF">GRI97_11235</name>
</gene>